<dbReference type="OMA" id="EKVCIQP"/>
<feature type="chain" id="PRO_5006058447" description="trimethyllysine dioxygenase" evidence="16">
    <location>
        <begin position="19"/>
        <end position="512"/>
    </location>
</feature>
<keyword evidence="16" id="KW-0732">Signal</keyword>
<dbReference type="EC" id="1.14.11.8" evidence="5"/>
<evidence type="ECO:0000256" key="1">
    <source>
        <dbReference type="ARBA" id="ARBA00001954"/>
    </source>
</evidence>
<evidence type="ECO:0000313" key="19">
    <source>
        <dbReference type="EMBL" id="CEG36422.1"/>
    </source>
</evidence>
<feature type="domain" description="Gamma-butyrobetaine hydroxylase-like N-terminal" evidence="18">
    <location>
        <begin position="130"/>
        <end position="199"/>
    </location>
</feature>
<dbReference type="InterPro" id="IPR003819">
    <property type="entry name" value="TauD/TfdA-like"/>
</dbReference>
<dbReference type="PANTHER" id="PTHR10696:SF51">
    <property type="entry name" value="TRIMETHYLLYSINE DIOXYGENASE, MITOCHONDRIAL"/>
    <property type="match status" value="1"/>
</dbReference>
<evidence type="ECO:0000313" key="20">
    <source>
        <dbReference type="Proteomes" id="UP000054928"/>
    </source>
</evidence>
<comment type="function">
    <text evidence="14">Converts trimethyllysine (TML) into hydroxytrimethyllysine (HTML).</text>
</comment>
<comment type="cofactor">
    <cofactor evidence="2">
        <name>L-ascorbate</name>
        <dbReference type="ChEBI" id="CHEBI:38290"/>
    </cofactor>
</comment>
<dbReference type="FunFam" id="3.60.130.10:FF:000054">
    <property type="entry name" value="Uncharacterized protein"/>
    <property type="match status" value="1"/>
</dbReference>
<keyword evidence="8 19" id="KW-0223">Dioxygenase</keyword>
<evidence type="ECO:0000256" key="8">
    <source>
        <dbReference type="ARBA" id="ARBA00022964"/>
    </source>
</evidence>
<evidence type="ECO:0000256" key="4">
    <source>
        <dbReference type="ARBA" id="ARBA00008654"/>
    </source>
</evidence>
<dbReference type="GO" id="GO:0045329">
    <property type="term" value="P:carnitine biosynthetic process"/>
    <property type="evidence" value="ECO:0007669"/>
    <property type="project" value="UniProtKB-KW"/>
</dbReference>
<evidence type="ECO:0000256" key="16">
    <source>
        <dbReference type="SAM" id="SignalP"/>
    </source>
</evidence>
<keyword evidence="6" id="KW-0479">Metal-binding</keyword>
<dbReference type="RefSeq" id="XP_024572791.1">
    <property type="nucleotide sequence ID" value="XM_024720634.1"/>
</dbReference>
<evidence type="ECO:0000259" key="17">
    <source>
        <dbReference type="Pfam" id="PF02668"/>
    </source>
</evidence>
<keyword evidence="20" id="KW-1185">Reference proteome</keyword>
<feature type="domain" description="TauD/TfdA-like" evidence="17">
    <location>
        <begin position="271"/>
        <end position="496"/>
    </location>
</feature>
<dbReference type="SUPFAM" id="SSF51197">
    <property type="entry name" value="Clavaminate synthase-like"/>
    <property type="match status" value="1"/>
</dbReference>
<feature type="signal peptide" evidence="16">
    <location>
        <begin position="1"/>
        <end position="18"/>
    </location>
</feature>
<dbReference type="GeneID" id="36397576"/>
<dbReference type="FunFam" id="3.30.2020.30:FF:000002">
    <property type="entry name" value="Putative gamma-butyrobetaine dioxygenase"/>
    <property type="match status" value="1"/>
</dbReference>
<organism evidence="19 20">
    <name type="scientific">Plasmopara halstedii</name>
    <name type="common">Downy mildew of sunflower</name>
    <dbReference type="NCBI Taxonomy" id="4781"/>
    <lineage>
        <taxon>Eukaryota</taxon>
        <taxon>Sar</taxon>
        <taxon>Stramenopiles</taxon>
        <taxon>Oomycota</taxon>
        <taxon>Peronosporomycetes</taxon>
        <taxon>Peronosporales</taxon>
        <taxon>Peronosporaceae</taxon>
        <taxon>Plasmopara</taxon>
    </lineage>
</organism>
<dbReference type="PANTHER" id="PTHR10696">
    <property type="entry name" value="GAMMA-BUTYROBETAINE HYDROXYLASE-RELATED"/>
    <property type="match status" value="1"/>
</dbReference>
<dbReference type="GO" id="GO:0005739">
    <property type="term" value="C:mitochondrion"/>
    <property type="evidence" value="ECO:0007669"/>
    <property type="project" value="TreeGrafter"/>
</dbReference>
<evidence type="ECO:0000256" key="3">
    <source>
        <dbReference type="ARBA" id="ARBA00005022"/>
    </source>
</evidence>
<evidence type="ECO:0000256" key="6">
    <source>
        <dbReference type="ARBA" id="ARBA00022723"/>
    </source>
</evidence>
<evidence type="ECO:0000256" key="13">
    <source>
        <dbReference type="ARBA" id="ARBA00032283"/>
    </source>
</evidence>
<dbReference type="InterPro" id="IPR038492">
    <property type="entry name" value="GBBH-like_N_sf"/>
</dbReference>
<keyword evidence="9" id="KW-0560">Oxidoreductase</keyword>
<name>A0A0P1A872_PLAHL</name>
<evidence type="ECO:0000256" key="12">
    <source>
        <dbReference type="ARBA" id="ARBA00031778"/>
    </source>
</evidence>
<evidence type="ECO:0000259" key="18">
    <source>
        <dbReference type="Pfam" id="PF06155"/>
    </source>
</evidence>
<evidence type="ECO:0000256" key="2">
    <source>
        <dbReference type="ARBA" id="ARBA00001961"/>
    </source>
</evidence>
<dbReference type="CDD" id="cd00250">
    <property type="entry name" value="CAS_like"/>
    <property type="match status" value="1"/>
</dbReference>
<evidence type="ECO:0000256" key="15">
    <source>
        <dbReference type="ARBA" id="ARBA00049334"/>
    </source>
</evidence>
<evidence type="ECO:0000256" key="10">
    <source>
        <dbReference type="ARBA" id="ARBA00023004"/>
    </source>
</evidence>
<keyword evidence="7" id="KW-0124">Carnitine biosynthesis</keyword>
<keyword evidence="10" id="KW-0408">Iron</keyword>
<dbReference type="Proteomes" id="UP000054928">
    <property type="component" value="Unassembled WGS sequence"/>
</dbReference>
<dbReference type="InterPro" id="IPR042098">
    <property type="entry name" value="TauD-like_sf"/>
</dbReference>
<protein>
    <recommendedName>
        <fullName evidence="5">trimethyllysine dioxygenase</fullName>
        <ecNumber evidence="5">1.14.11.8</ecNumber>
    </recommendedName>
    <alternativeName>
        <fullName evidence="12">Epsilon-trimethyllysine 2-oxoglutarate dioxygenase</fullName>
    </alternativeName>
    <alternativeName>
        <fullName evidence="11">TML hydroxylase</fullName>
    </alternativeName>
    <alternativeName>
        <fullName evidence="13">TML-alpha-ketoglutarate dioxygenase</fullName>
    </alternativeName>
</protein>
<evidence type="ECO:0000256" key="7">
    <source>
        <dbReference type="ARBA" id="ARBA00022873"/>
    </source>
</evidence>
<dbReference type="AlphaFoldDB" id="A0A0P1A872"/>
<dbReference type="Pfam" id="PF06155">
    <property type="entry name" value="GBBH-like_N"/>
    <property type="match status" value="1"/>
</dbReference>
<reference evidence="20" key="1">
    <citation type="submission" date="2014-09" db="EMBL/GenBank/DDBJ databases">
        <authorList>
            <person name="Sharma Rahul"/>
            <person name="Thines Marco"/>
        </authorList>
    </citation>
    <scope>NUCLEOTIDE SEQUENCE [LARGE SCALE GENOMIC DNA]</scope>
</reference>
<comment type="cofactor">
    <cofactor evidence="1">
        <name>Fe(2+)</name>
        <dbReference type="ChEBI" id="CHEBI:29033"/>
    </cofactor>
</comment>
<evidence type="ECO:0000256" key="5">
    <source>
        <dbReference type="ARBA" id="ARBA00012267"/>
    </source>
</evidence>
<dbReference type="EMBL" id="CCYD01000201">
    <property type="protein sequence ID" value="CEG36422.1"/>
    <property type="molecule type" value="Genomic_DNA"/>
</dbReference>
<sequence length="512" mass="58028">MLMQAVTLLFFTVAIVIGGRCRRSEPIFKLLTSRVNGYGKGSTQLPKGSNKRNLSAVALLFSPSLPRKQKQSLVHLQMRSYVFHQLRNLKPSNVAISSSLHHRGARAFASALADKLLVGERITNVMELANERAVRITFEDGATAKFHKLWLRDHCRCEHCMHPETQQRQLDTASIPINMPLRRLRLIEAGSAVAIDWNSLVCGSPCTVSKFDAQWLRDHAYSLEGGNAEDETAAPYSKSYRLPRLTTKELWAGTNFKLPTHEYDDCVCNIEPLMSDVYKYGLVCVSGTPSTMEATEQFSKKIGFALRTIYGTMWTTNPIDDAEDYNDTAATNLELLHHTDGTYMSDPPGLQIFNCASQAGDGGESRYIDSFHVVETLRKENYEAFCVLSKTLLPYFTVDKDAHLATMEPLIRLDYAGNIVQFRHNDYDRAPLTHLTFEQVEEFYQSHRKLLEILRRPEMEFCLKLKVGDMMIVDNQRVMHGRHAFEGGDRALIGCYIGRTEYESRLRVLGII</sequence>
<dbReference type="OrthoDB" id="408743at2759"/>
<dbReference type="Pfam" id="PF02668">
    <property type="entry name" value="TauD"/>
    <property type="match status" value="1"/>
</dbReference>
<dbReference type="GO" id="GO:0046872">
    <property type="term" value="F:metal ion binding"/>
    <property type="evidence" value="ECO:0007669"/>
    <property type="project" value="UniProtKB-KW"/>
</dbReference>
<evidence type="ECO:0000256" key="11">
    <source>
        <dbReference type="ARBA" id="ARBA00030363"/>
    </source>
</evidence>
<accession>A0A0P1A872</accession>
<comment type="similarity">
    <text evidence="4">Belongs to the gamma-BBH/TMLD family.</text>
</comment>
<dbReference type="STRING" id="4781.A0A0P1A872"/>
<evidence type="ECO:0000256" key="9">
    <source>
        <dbReference type="ARBA" id="ARBA00023002"/>
    </source>
</evidence>
<dbReference type="Gene3D" id="3.60.130.10">
    <property type="entry name" value="Clavaminate synthase-like"/>
    <property type="match status" value="1"/>
</dbReference>
<evidence type="ECO:0000256" key="14">
    <source>
        <dbReference type="ARBA" id="ARBA00046008"/>
    </source>
</evidence>
<dbReference type="InterPro" id="IPR010376">
    <property type="entry name" value="GBBH-like_N"/>
</dbReference>
<proteinExistence type="inferred from homology"/>
<dbReference type="GO" id="GO:0050353">
    <property type="term" value="F:trimethyllysine dioxygenase activity"/>
    <property type="evidence" value="ECO:0007669"/>
    <property type="project" value="UniProtKB-EC"/>
</dbReference>
<comment type="catalytic activity">
    <reaction evidence="15">
        <text>N(6),N(6),N(6)-trimethyl-L-lysine + 2-oxoglutarate + O2 = (3S)-3-hydroxy-N(6),N(6),N(6)-trimethyl-L-lysine + succinate + CO2</text>
        <dbReference type="Rhea" id="RHEA:14181"/>
        <dbReference type="ChEBI" id="CHEBI:15379"/>
        <dbReference type="ChEBI" id="CHEBI:16526"/>
        <dbReference type="ChEBI" id="CHEBI:16810"/>
        <dbReference type="ChEBI" id="CHEBI:30031"/>
        <dbReference type="ChEBI" id="CHEBI:58100"/>
        <dbReference type="ChEBI" id="CHEBI:141499"/>
        <dbReference type="EC" id="1.14.11.8"/>
    </reaction>
</comment>
<dbReference type="InterPro" id="IPR050411">
    <property type="entry name" value="AlphaKG_dependent_hydroxylases"/>
</dbReference>
<comment type="pathway">
    <text evidence="3">Amine and polyamine biosynthesis; carnitine biosynthesis.</text>
</comment>
<dbReference type="Gene3D" id="3.30.2020.30">
    <property type="match status" value="1"/>
</dbReference>